<name>A0A3P9BLV6_9CICH</name>
<dbReference type="InterPro" id="IPR020436">
    <property type="entry name" value="SMB_chordata"/>
</dbReference>
<evidence type="ECO:0000256" key="2">
    <source>
        <dbReference type="ARBA" id="ARBA00022525"/>
    </source>
</evidence>
<organism evidence="7 8">
    <name type="scientific">Maylandia zebra</name>
    <name type="common">zebra mbuna</name>
    <dbReference type="NCBI Taxonomy" id="106582"/>
    <lineage>
        <taxon>Eukaryota</taxon>
        <taxon>Metazoa</taxon>
        <taxon>Chordata</taxon>
        <taxon>Craniata</taxon>
        <taxon>Vertebrata</taxon>
        <taxon>Euteleostomi</taxon>
        <taxon>Actinopterygii</taxon>
        <taxon>Neopterygii</taxon>
        <taxon>Teleostei</taxon>
        <taxon>Neoteleostei</taxon>
        <taxon>Acanthomorphata</taxon>
        <taxon>Ovalentaria</taxon>
        <taxon>Cichlomorphae</taxon>
        <taxon>Cichliformes</taxon>
        <taxon>Cichlidae</taxon>
        <taxon>African cichlids</taxon>
        <taxon>Pseudocrenilabrinae</taxon>
        <taxon>Haplochromini</taxon>
        <taxon>Maylandia</taxon>
        <taxon>Maylandia zebra complex</taxon>
    </lineage>
</organism>
<feature type="transmembrane region" description="Helical" evidence="5">
    <location>
        <begin position="110"/>
        <end position="128"/>
    </location>
</feature>
<dbReference type="Proteomes" id="UP000265160">
    <property type="component" value="LG5"/>
</dbReference>
<evidence type="ECO:0000259" key="6">
    <source>
        <dbReference type="PROSITE" id="PS50958"/>
    </source>
</evidence>
<dbReference type="GO" id="GO:0006955">
    <property type="term" value="P:immune response"/>
    <property type="evidence" value="ECO:0007669"/>
    <property type="project" value="InterPro"/>
</dbReference>
<feature type="domain" description="SMB" evidence="6">
    <location>
        <begin position="59"/>
        <end position="101"/>
    </location>
</feature>
<dbReference type="SMART" id="SM00201">
    <property type="entry name" value="SO"/>
    <property type="match status" value="2"/>
</dbReference>
<dbReference type="Pfam" id="PF01033">
    <property type="entry name" value="Somatomedin_B"/>
    <property type="match status" value="1"/>
</dbReference>
<sequence length="131" mass="14373">MIILQAEQGCQCVYNTSLSGLFPDTLDSCQGRCGYGTDSNYSCQCNPACERYNDCCSDYAALCKGTCGESYNSQNECHCNSLCPQYNNCCNDYTELCYSKTKISTHGQSFFFFSICPAGVIVGLVHIMNGD</sequence>
<keyword evidence="4" id="KW-1015">Disulfide bond</keyword>
<dbReference type="PANTHER" id="PTHR22917:SF6">
    <property type="entry name" value="EG:8D8.2 PROTEIN-RELATED"/>
    <property type="match status" value="1"/>
</dbReference>
<dbReference type="SUPFAM" id="SSF90188">
    <property type="entry name" value="Somatomedin B domain"/>
    <property type="match status" value="2"/>
</dbReference>
<dbReference type="GO" id="GO:0005044">
    <property type="term" value="F:scavenger receptor activity"/>
    <property type="evidence" value="ECO:0007669"/>
    <property type="project" value="InterPro"/>
</dbReference>
<dbReference type="InterPro" id="IPR001212">
    <property type="entry name" value="Somatomedin_B_dom"/>
</dbReference>
<dbReference type="AlphaFoldDB" id="A0A3P9BLV6"/>
<keyword evidence="5" id="KW-0472">Membrane</keyword>
<feature type="domain" description="SMB" evidence="6">
    <location>
        <begin position="25"/>
        <end position="58"/>
    </location>
</feature>
<comment type="subcellular location">
    <subcellularLocation>
        <location evidence="1">Secreted</location>
    </subcellularLocation>
</comment>
<evidence type="ECO:0000256" key="3">
    <source>
        <dbReference type="ARBA" id="ARBA00022737"/>
    </source>
</evidence>
<dbReference type="Ensembl" id="ENSMZET00005011290.1">
    <property type="protein sequence ID" value="ENSMZEP00005010912.1"/>
    <property type="gene ID" value="ENSMZEG00005008195.1"/>
</dbReference>
<keyword evidence="3" id="KW-0677">Repeat</keyword>
<dbReference type="InterPro" id="IPR036024">
    <property type="entry name" value="Somatomedin_B-like_dom_sf"/>
</dbReference>
<evidence type="ECO:0000256" key="1">
    <source>
        <dbReference type="ARBA" id="ARBA00004613"/>
    </source>
</evidence>
<accession>A0A3P9BLV6</accession>
<dbReference type="PANTHER" id="PTHR22917">
    <property type="entry name" value="HEMOPEXIN DOMAIN-CONTAINING PROTEIN"/>
    <property type="match status" value="1"/>
</dbReference>
<keyword evidence="8" id="KW-1185">Reference proteome</keyword>
<dbReference type="STRING" id="106582.ENSMZEP00005010912"/>
<dbReference type="InterPro" id="IPR051298">
    <property type="entry name" value="Heme_transport/Cell_adhesion"/>
</dbReference>
<reference evidence="7 8" key="1">
    <citation type="journal article" date="2014" name="Nature">
        <title>The genomic substrate for adaptive radiation in African cichlid fish.</title>
        <authorList>
            <person name="Brawand D."/>
            <person name="Wagner C.E."/>
            <person name="Li Y.I."/>
            <person name="Malinsky M."/>
            <person name="Keller I."/>
            <person name="Fan S."/>
            <person name="Simakov O."/>
            <person name="Ng A.Y."/>
            <person name="Lim Z.W."/>
            <person name="Bezault E."/>
            <person name="Turner-Maier J."/>
            <person name="Johnson J."/>
            <person name="Alcazar R."/>
            <person name="Noh H.J."/>
            <person name="Russell P."/>
            <person name="Aken B."/>
            <person name="Alfoldi J."/>
            <person name="Amemiya C."/>
            <person name="Azzouzi N."/>
            <person name="Baroiller J.F."/>
            <person name="Barloy-Hubler F."/>
            <person name="Berlin A."/>
            <person name="Bloomquist R."/>
            <person name="Carleton K.L."/>
            <person name="Conte M.A."/>
            <person name="D'Cotta H."/>
            <person name="Eshel O."/>
            <person name="Gaffney L."/>
            <person name="Galibert F."/>
            <person name="Gante H.F."/>
            <person name="Gnerre S."/>
            <person name="Greuter L."/>
            <person name="Guyon R."/>
            <person name="Haddad N.S."/>
            <person name="Haerty W."/>
            <person name="Harris R.M."/>
            <person name="Hofmann H.A."/>
            <person name="Hourlier T."/>
            <person name="Hulata G."/>
            <person name="Jaffe D.B."/>
            <person name="Lara M."/>
            <person name="Lee A.P."/>
            <person name="MacCallum I."/>
            <person name="Mwaiko S."/>
            <person name="Nikaido M."/>
            <person name="Nishihara H."/>
            <person name="Ozouf-Costaz C."/>
            <person name="Penman D.J."/>
            <person name="Przybylski D."/>
            <person name="Rakotomanga M."/>
            <person name="Renn S.C.P."/>
            <person name="Ribeiro F.J."/>
            <person name="Ron M."/>
            <person name="Salzburger W."/>
            <person name="Sanchez-Pulido L."/>
            <person name="Santos M.E."/>
            <person name="Searle S."/>
            <person name="Sharpe T."/>
            <person name="Swofford R."/>
            <person name="Tan F.J."/>
            <person name="Williams L."/>
            <person name="Young S."/>
            <person name="Yin S."/>
            <person name="Okada N."/>
            <person name="Kocher T.D."/>
            <person name="Miska E.A."/>
            <person name="Lander E.S."/>
            <person name="Venkatesh B."/>
            <person name="Fernald R.D."/>
            <person name="Meyer A."/>
            <person name="Ponting C.P."/>
            <person name="Streelman J.T."/>
            <person name="Lindblad-Toh K."/>
            <person name="Seehausen O."/>
            <person name="Di Palma F."/>
        </authorList>
    </citation>
    <scope>NUCLEOTIDE SEQUENCE</scope>
</reference>
<dbReference type="PROSITE" id="PS00524">
    <property type="entry name" value="SMB_1"/>
    <property type="match status" value="2"/>
</dbReference>
<proteinExistence type="predicted"/>
<dbReference type="GeneTree" id="ENSGT00940000182003"/>
<evidence type="ECO:0000313" key="7">
    <source>
        <dbReference type="Ensembl" id="ENSMZEP00005010912.1"/>
    </source>
</evidence>
<protein>
    <recommendedName>
        <fullName evidence="6">SMB domain-containing protein</fullName>
    </recommendedName>
</protein>
<evidence type="ECO:0000256" key="5">
    <source>
        <dbReference type="SAM" id="Phobius"/>
    </source>
</evidence>
<dbReference type="PRINTS" id="PR00022">
    <property type="entry name" value="SOMATOMEDINB"/>
</dbReference>
<evidence type="ECO:0000256" key="4">
    <source>
        <dbReference type="ARBA" id="ARBA00023157"/>
    </source>
</evidence>
<dbReference type="GO" id="GO:0030247">
    <property type="term" value="F:polysaccharide binding"/>
    <property type="evidence" value="ECO:0007669"/>
    <property type="project" value="InterPro"/>
</dbReference>
<reference evidence="7" key="2">
    <citation type="submission" date="2025-08" db="UniProtKB">
        <authorList>
            <consortium name="Ensembl"/>
        </authorList>
    </citation>
    <scope>IDENTIFICATION</scope>
</reference>
<keyword evidence="5" id="KW-1133">Transmembrane helix</keyword>
<dbReference type="Gene3D" id="4.10.410.20">
    <property type="match status" value="2"/>
</dbReference>
<keyword evidence="2" id="KW-0964">Secreted</keyword>
<evidence type="ECO:0000313" key="8">
    <source>
        <dbReference type="Proteomes" id="UP000265160"/>
    </source>
</evidence>
<dbReference type="GO" id="GO:0005576">
    <property type="term" value="C:extracellular region"/>
    <property type="evidence" value="ECO:0007669"/>
    <property type="project" value="UniProtKB-SubCell"/>
</dbReference>
<reference evidence="7" key="3">
    <citation type="submission" date="2025-09" db="UniProtKB">
        <authorList>
            <consortium name="Ensembl"/>
        </authorList>
    </citation>
    <scope>IDENTIFICATION</scope>
</reference>
<keyword evidence="5" id="KW-0812">Transmembrane</keyword>
<dbReference type="PROSITE" id="PS50958">
    <property type="entry name" value="SMB_2"/>
    <property type="match status" value="2"/>
</dbReference>